<evidence type="ECO:0000313" key="10">
    <source>
        <dbReference type="Proteomes" id="UP000593577"/>
    </source>
</evidence>
<evidence type="ECO:0000256" key="2">
    <source>
        <dbReference type="ARBA" id="ARBA00022527"/>
    </source>
</evidence>
<comment type="caution">
    <text evidence="9">The sequence shown here is derived from an EMBL/GenBank/DDBJ whole genome shotgun (WGS) entry which is preliminary data.</text>
</comment>
<keyword evidence="2" id="KW-0723">Serine/threonine-protein kinase</keyword>
<keyword evidence="3" id="KW-0808">Transferase</keyword>
<dbReference type="PANTHER" id="PTHR48005:SF92">
    <property type="entry name" value="REPEAT RECEPTOR-LIKE PROTEIN KINASE FAMILY PROTEIN, PUTATIVE-RELATED"/>
    <property type="match status" value="1"/>
</dbReference>
<organism evidence="9 10">
    <name type="scientific">Gossypium aridum</name>
    <name type="common">American cotton</name>
    <name type="synonym">Erioxylum aridum</name>
    <dbReference type="NCBI Taxonomy" id="34290"/>
    <lineage>
        <taxon>Eukaryota</taxon>
        <taxon>Viridiplantae</taxon>
        <taxon>Streptophyta</taxon>
        <taxon>Embryophyta</taxon>
        <taxon>Tracheophyta</taxon>
        <taxon>Spermatophyta</taxon>
        <taxon>Magnoliopsida</taxon>
        <taxon>eudicotyledons</taxon>
        <taxon>Gunneridae</taxon>
        <taxon>Pentapetalae</taxon>
        <taxon>rosids</taxon>
        <taxon>malvids</taxon>
        <taxon>Malvales</taxon>
        <taxon>Malvaceae</taxon>
        <taxon>Malvoideae</taxon>
        <taxon>Gossypium</taxon>
    </lineage>
</organism>
<evidence type="ECO:0000256" key="1">
    <source>
        <dbReference type="ARBA" id="ARBA00012513"/>
    </source>
</evidence>
<dbReference type="PANTHER" id="PTHR48005">
    <property type="entry name" value="LEUCINE RICH REPEAT KINASE 2"/>
    <property type="match status" value="1"/>
</dbReference>
<dbReference type="GO" id="GO:0004674">
    <property type="term" value="F:protein serine/threonine kinase activity"/>
    <property type="evidence" value="ECO:0007669"/>
    <property type="project" value="UniProtKB-KW"/>
</dbReference>
<dbReference type="AlphaFoldDB" id="A0A7J8YTM4"/>
<evidence type="ECO:0000256" key="8">
    <source>
        <dbReference type="ARBA" id="ARBA00048679"/>
    </source>
</evidence>
<name>A0A7J8YTM4_GOSAI</name>
<keyword evidence="5" id="KW-0418">Kinase</keyword>
<evidence type="ECO:0000256" key="6">
    <source>
        <dbReference type="ARBA" id="ARBA00022840"/>
    </source>
</evidence>
<keyword evidence="10" id="KW-1185">Reference proteome</keyword>
<dbReference type="EC" id="2.7.11.1" evidence="1"/>
<evidence type="ECO:0000313" key="9">
    <source>
        <dbReference type="EMBL" id="MBA0702928.1"/>
    </source>
</evidence>
<keyword evidence="6" id="KW-0067">ATP-binding</keyword>
<proteinExistence type="predicted"/>
<protein>
    <recommendedName>
        <fullName evidence="1">non-specific serine/threonine protein kinase</fullName>
        <ecNumber evidence="1">2.7.11.1</ecNumber>
    </recommendedName>
</protein>
<keyword evidence="4" id="KW-0547">Nucleotide-binding</keyword>
<dbReference type="GO" id="GO:0005524">
    <property type="term" value="F:ATP binding"/>
    <property type="evidence" value="ECO:0007669"/>
    <property type="project" value="UniProtKB-KW"/>
</dbReference>
<evidence type="ECO:0000256" key="3">
    <source>
        <dbReference type="ARBA" id="ARBA00022679"/>
    </source>
</evidence>
<dbReference type="Proteomes" id="UP000593577">
    <property type="component" value="Unassembled WGS sequence"/>
</dbReference>
<gene>
    <name evidence="9" type="ORF">Goari_022697</name>
</gene>
<dbReference type="Gene3D" id="1.10.510.10">
    <property type="entry name" value="Transferase(Phosphotransferase) domain 1"/>
    <property type="match status" value="1"/>
</dbReference>
<sequence length="160" mass="18102">MAVTEKGGVYSFGVVTLETLMGKHPREVLPWLSSPYSLVNTKLIHVLDSRLTLPTSQLVALNIVHVATTTFAFLNPQPKFRAIMKEVCKEFHEHSLLPCGVFPRKVRRPVFSLWSSAMGELLVSVAWTGCRCEPQPNRNGLRNLTKSVSWHLLYMRIKKS</sequence>
<reference evidence="9 10" key="1">
    <citation type="journal article" date="2019" name="Genome Biol. Evol.">
        <title>Insights into the evolution of the New World diploid cottons (Gossypium, subgenus Houzingenia) based on genome sequencing.</title>
        <authorList>
            <person name="Grover C.E."/>
            <person name="Arick M.A. 2nd"/>
            <person name="Thrash A."/>
            <person name="Conover J.L."/>
            <person name="Sanders W.S."/>
            <person name="Peterson D.G."/>
            <person name="Frelichowski J.E."/>
            <person name="Scheffler J.A."/>
            <person name="Scheffler B.E."/>
            <person name="Wendel J.F."/>
        </authorList>
    </citation>
    <scope>NUCLEOTIDE SEQUENCE [LARGE SCALE GENOMIC DNA]</scope>
    <source>
        <strain evidence="9">185</strain>
        <tissue evidence="9">Leaf</tissue>
    </source>
</reference>
<evidence type="ECO:0000256" key="5">
    <source>
        <dbReference type="ARBA" id="ARBA00022777"/>
    </source>
</evidence>
<evidence type="ECO:0000256" key="7">
    <source>
        <dbReference type="ARBA" id="ARBA00047899"/>
    </source>
</evidence>
<accession>A0A7J8YTM4</accession>
<dbReference type="InterPro" id="IPR051420">
    <property type="entry name" value="Ser_Thr_Kinases_DiverseReg"/>
</dbReference>
<comment type="catalytic activity">
    <reaction evidence="7">
        <text>L-threonyl-[protein] + ATP = O-phospho-L-threonyl-[protein] + ADP + H(+)</text>
        <dbReference type="Rhea" id="RHEA:46608"/>
        <dbReference type="Rhea" id="RHEA-COMP:11060"/>
        <dbReference type="Rhea" id="RHEA-COMP:11605"/>
        <dbReference type="ChEBI" id="CHEBI:15378"/>
        <dbReference type="ChEBI" id="CHEBI:30013"/>
        <dbReference type="ChEBI" id="CHEBI:30616"/>
        <dbReference type="ChEBI" id="CHEBI:61977"/>
        <dbReference type="ChEBI" id="CHEBI:456216"/>
        <dbReference type="EC" id="2.7.11.1"/>
    </reaction>
</comment>
<comment type="catalytic activity">
    <reaction evidence="8">
        <text>L-seryl-[protein] + ATP = O-phospho-L-seryl-[protein] + ADP + H(+)</text>
        <dbReference type="Rhea" id="RHEA:17989"/>
        <dbReference type="Rhea" id="RHEA-COMP:9863"/>
        <dbReference type="Rhea" id="RHEA-COMP:11604"/>
        <dbReference type="ChEBI" id="CHEBI:15378"/>
        <dbReference type="ChEBI" id="CHEBI:29999"/>
        <dbReference type="ChEBI" id="CHEBI:30616"/>
        <dbReference type="ChEBI" id="CHEBI:83421"/>
        <dbReference type="ChEBI" id="CHEBI:456216"/>
        <dbReference type="EC" id="2.7.11.1"/>
    </reaction>
</comment>
<dbReference type="EMBL" id="JABFAA010354538">
    <property type="protein sequence ID" value="MBA0702928.1"/>
    <property type="molecule type" value="Genomic_DNA"/>
</dbReference>
<evidence type="ECO:0000256" key="4">
    <source>
        <dbReference type="ARBA" id="ARBA00022741"/>
    </source>
</evidence>